<dbReference type="KEGG" id="pgs:CPT03_10560"/>
<dbReference type="AlphaFoldDB" id="A0A2D1U5M6"/>
<dbReference type="PANTHER" id="PTHR43280:SF2">
    <property type="entry name" value="HTH-TYPE TRANSCRIPTIONAL REGULATOR EXSA"/>
    <property type="match status" value="1"/>
</dbReference>
<sequence length="272" mass="30991">MNCKLVQPPEYLKRYVRYFWILEGGSDGCAPTTFVALPDGCPGMIFGQAEEGAFSESHDYKLPEVFLYGQTTKHTEIRTKGKFNTIGVYFYPDAIKSVFGFSAVEITNTCLDVDLTPKRTDFNLSERLLNASSQAHQLELISGYLFNLINKNGSVPDGLTEYATSKMIGSNGNITLKELQQDLRLSERSFERRFNQHIGISPKLFSRVCRFQASLSQLRNNKYNNLTDVAFENGYADQSHFIRSFKEFTGFSPEQYQKQSKELVENFPELIK</sequence>
<dbReference type="InterPro" id="IPR018060">
    <property type="entry name" value="HTH_AraC"/>
</dbReference>
<organism evidence="5 6">
    <name type="scientific">Pedobacter ginsengisoli</name>
    <dbReference type="NCBI Taxonomy" id="363852"/>
    <lineage>
        <taxon>Bacteria</taxon>
        <taxon>Pseudomonadati</taxon>
        <taxon>Bacteroidota</taxon>
        <taxon>Sphingobacteriia</taxon>
        <taxon>Sphingobacteriales</taxon>
        <taxon>Sphingobacteriaceae</taxon>
        <taxon>Pedobacter</taxon>
    </lineage>
</organism>
<dbReference type="PROSITE" id="PS01124">
    <property type="entry name" value="HTH_ARAC_FAMILY_2"/>
    <property type="match status" value="1"/>
</dbReference>
<protein>
    <submittedName>
        <fullName evidence="5">AraC family transcriptional regulator</fullName>
    </submittedName>
</protein>
<evidence type="ECO:0000256" key="1">
    <source>
        <dbReference type="ARBA" id="ARBA00023015"/>
    </source>
</evidence>
<evidence type="ECO:0000256" key="2">
    <source>
        <dbReference type="ARBA" id="ARBA00023125"/>
    </source>
</evidence>
<dbReference type="Gene3D" id="1.10.10.60">
    <property type="entry name" value="Homeodomain-like"/>
    <property type="match status" value="1"/>
</dbReference>
<dbReference type="GO" id="GO:0043565">
    <property type="term" value="F:sequence-specific DNA binding"/>
    <property type="evidence" value="ECO:0007669"/>
    <property type="project" value="InterPro"/>
</dbReference>
<accession>A0A2D1U5M6</accession>
<dbReference type="EMBL" id="CP024091">
    <property type="protein sequence ID" value="ATP56888.1"/>
    <property type="molecule type" value="Genomic_DNA"/>
</dbReference>
<dbReference type="PRINTS" id="PR00032">
    <property type="entry name" value="HTHARAC"/>
</dbReference>
<dbReference type="Pfam" id="PF12833">
    <property type="entry name" value="HTH_18"/>
    <property type="match status" value="1"/>
</dbReference>
<evidence type="ECO:0000256" key="3">
    <source>
        <dbReference type="ARBA" id="ARBA00023163"/>
    </source>
</evidence>
<dbReference type="InterPro" id="IPR009057">
    <property type="entry name" value="Homeodomain-like_sf"/>
</dbReference>
<feature type="domain" description="HTH araC/xylS-type" evidence="4">
    <location>
        <begin position="157"/>
        <end position="259"/>
    </location>
</feature>
<proteinExistence type="predicted"/>
<dbReference type="Proteomes" id="UP000223749">
    <property type="component" value="Chromosome"/>
</dbReference>
<name>A0A2D1U5M6_9SPHI</name>
<dbReference type="InterPro" id="IPR046532">
    <property type="entry name" value="DUF6597"/>
</dbReference>
<dbReference type="SUPFAM" id="SSF46689">
    <property type="entry name" value="Homeodomain-like"/>
    <property type="match status" value="1"/>
</dbReference>
<dbReference type="RefSeq" id="WP_099438822.1">
    <property type="nucleotide sequence ID" value="NZ_CP024091.1"/>
</dbReference>
<evidence type="ECO:0000313" key="6">
    <source>
        <dbReference type="Proteomes" id="UP000223749"/>
    </source>
</evidence>
<dbReference type="InterPro" id="IPR020449">
    <property type="entry name" value="Tscrpt_reg_AraC-type_HTH"/>
</dbReference>
<dbReference type="SMART" id="SM00342">
    <property type="entry name" value="HTH_ARAC"/>
    <property type="match status" value="1"/>
</dbReference>
<keyword evidence="3" id="KW-0804">Transcription</keyword>
<keyword evidence="1" id="KW-0805">Transcription regulation</keyword>
<dbReference type="GO" id="GO:0003700">
    <property type="term" value="F:DNA-binding transcription factor activity"/>
    <property type="evidence" value="ECO:0007669"/>
    <property type="project" value="InterPro"/>
</dbReference>
<dbReference type="PANTHER" id="PTHR43280">
    <property type="entry name" value="ARAC-FAMILY TRANSCRIPTIONAL REGULATOR"/>
    <property type="match status" value="1"/>
</dbReference>
<evidence type="ECO:0000259" key="4">
    <source>
        <dbReference type="PROSITE" id="PS01124"/>
    </source>
</evidence>
<dbReference type="Pfam" id="PF20240">
    <property type="entry name" value="DUF6597"/>
    <property type="match status" value="1"/>
</dbReference>
<evidence type="ECO:0000313" key="5">
    <source>
        <dbReference type="EMBL" id="ATP56888.1"/>
    </source>
</evidence>
<gene>
    <name evidence="5" type="ORF">CPT03_10560</name>
</gene>
<keyword evidence="2" id="KW-0238">DNA-binding</keyword>
<dbReference type="OrthoDB" id="323290at2"/>
<reference evidence="5 6" key="1">
    <citation type="submission" date="2017-10" db="EMBL/GenBank/DDBJ databases">
        <title>Whole genome of Pedobacter ginsengisoli T01R-27 isolated from tomato rhizosphere.</title>
        <authorList>
            <person name="Weon H.-Y."/>
            <person name="Lee S.A."/>
            <person name="Sang M.K."/>
            <person name="Song J."/>
        </authorList>
    </citation>
    <scope>NUCLEOTIDE SEQUENCE [LARGE SCALE GENOMIC DNA]</scope>
    <source>
        <strain evidence="5 6">T01R-27</strain>
    </source>
</reference>
<keyword evidence="6" id="KW-1185">Reference proteome</keyword>